<proteinExistence type="predicted"/>
<keyword evidence="2" id="KW-1185">Reference proteome</keyword>
<protein>
    <submittedName>
        <fullName evidence="1">Uncharacterized protein</fullName>
    </submittedName>
</protein>
<evidence type="ECO:0000313" key="2">
    <source>
        <dbReference type="Proteomes" id="UP001060085"/>
    </source>
</evidence>
<comment type="caution">
    <text evidence="1">The sequence shown here is derived from an EMBL/GenBank/DDBJ whole genome shotgun (WGS) entry which is preliminary data.</text>
</comment>
<accession>A0ACB9ZQR5</accession>
<reference evidence="2" key="1">
    <citation type="journal article" date="2023" name="Nat. Plants">
        <title>Single-cell RNA sequencing provides a high-resolution roadmap for understanding the multicellular compartmentation of specialized metabolism.</title>
        <authorList>
            <person name="Sun S."/>
            <person name="Shen X."/>
            <person name="Li Y."/>
            <person name="Li Y."/>
            <person name="Wang S."/>
            <person name="Li R."/>
            <person name="Zhang H."/>
            <person name="Shen G."/>
            <person name="Guo B."/>
            <person name="Wei J."/>
            <person name="Xu J."/>
            <person name="St-Pierre B."/>
            <person name="Chen S."/>
            <person name="Sun C."/>
        </authorList>
    </citation>
    <scope>NUCLEOTIDE SEQUENCE [LARGE SCALE GENOMIC DNA]</scope>
</reference>
<name>A0ACB9ZQR5_CATRO</name>
<dbReference type="Proteomes" id="UP001060085">
    <property type="component" value="Linkage Group LG08"/>
</dbReference>
<dbReference type="EMBL" id="CM044708">
    <property type="protein sequence ID" value="KAI5649287.1"/>
    <property type="molecule type" value="Genomic_DNA"/>
</dbReference>
<sequence length="269" mass="29924">MSCMPYFFFWQRKERKKKEKPQGIGIFDRYPTITVVNKKYDVHSVRGLHCTWLVPRTRASSDGVDDSDSEEWIHLKRVYVDITSCNTVGFDRLVKSQEGLETEVGPRINLVVHFFCNQAFVWCLAGIDYEMPELGSDGLVLGIRTLSVKPHCCHTLARDGQGPSKPLKEIVPEKEPISVIDLSNDESIGLEMAPVASGIGLGTSIKEDHREPTSDSERIPELERVTPAAAGDMGTCHYHHYFGVGSGSMTSVATICGVSSRLRPLDSRL</sequence>
<gene>
    <name evidence="1" type="ORF">M9H77_35292</name>
</gene>
<evidence type="ECO:0000313" key="1">
    <source>
        <dbReference type="EMBL" id="KAI5649287.1"/>
    </source>
</evidence>
<organism evidence="1 2">
    <name type="scientific">Catharanthus roseus</name>
    <name type="common">Madagascar periwinkle</name>
    <name type="synonym">Vinca rosea</name>
    <dbReference type="NCBI Taxonomy" id="4058"/>
    <lineage>
        <taxon>Eukaryota</taxon>
        <taxon>Viridiplantae</taxon>
        <taxon>Streptophyta</taxon>
        <taxon>Embryophyta</taxon>
        <taxon>Tracheophyta</taxon>
        <taxon>Spermatophyta</taxon>
        <taxon>Magnoliopsida</taxon>
        <taxon>eudicotyledons</taxon>
        <taxon>Gunneridae</taxon>
        <taxon>Pentapetalae</taxon>
        <taxon>asterids</taxon>
        <taxon>lamiids</taxon>
        <taxon>Gentianales</taxon>
        <taxon>Apocynaceae</taxon>
        <taxon>Rauvolfioideae</taxon>
        <taxon>Vinceae</taxon>
        <taxon>Catharanthinae</taxon>
        <taxon>Catharanthus</taxon>
    </lineage>
</organism>